<sequence length="173" mass="20526">MDKFLNENKINIPYKKIKKNEKQRLAVVCFAENEENEYLLLNRYKEPFKGFLVPPGGKVEKNETIEQAVKREFLEETTFELENIEFQVLTSETGPENYNWILFIFTAKIKKQSLKTCNEGILGWYKKSQLKNLKLSSIDKLTLPYIMDKNKYFIELNYDQEKNPTILNIQKIN</sequence>
<comment type="cofactor">
    <cofactor evidence="1">
        <name>Mg(2+)</name>
        <dbReference type="ChEBI" id="CHEBI:18420"/>
    </cofactor>
</comment>
<dbReference type="PANTHER" id="PTHR43046">
    <property type="entry name" value="GDP-MANNOSE MANNOSYL HYDROLASE"/>
    <property type="match status" value="1"/>
</dbReference>
<gene>
    <name evidence="4" type="ORF">C7380_10724</name>
</gene>
<dbReference type="PROSITE" id="PS51462">
    <property type="entry name" value="NUDIX"/>
    <property type="match status" value="1"/>
</dbReference>
<evidence type="ECO:0000313" key="5">
    <source>
        <dbReference type="Proteomes" id="UP000245921"/>
    </source>
</evidence>
<dbReference type="Pfam" id="PF00293">
    <property type="entry name" value="NUDIX"/>
    <property type="match status" value="1"/>
</dbReference>
<feature type="domain" description="Nudix hydrolase" evidence="3">
    <location>
        <begin position="22"/>
        <end position="158"/>
    </location>
</feature>
<dbReference type="SUPFAM" id="SSF55811">
    <property type="entry name" value="Nudix"/>
    <property type="match status" value="1"/>
</dbReference>
<dbReference type="Proteomes" id="UP000245921">
    <property type="component" value="Unassembled WGS sequence"/>
</dbReference>
<accession>A0AA45C712</accession>
<evidence type="ECO:0000313" key="4">
    <source>
        <dbReference type="EMBL" id="PWJ95069.1"/>
    </source>
</evidence>
<organism evidence="4 5">
    <name type="scientific">Oceanotoga teriensis</name>
    <dbReference type="NCBI Taxonomy" id="515440"/>
    <lineage>
        <taxon>Bacteria</taxon>
        <taxon>Thermotogati</taxon>
        <taxon>Thermotogota</taxon>
        <taxon>Thermotogae</taxon>
        <taxon>Petrotogales</taxon>
        <taxon>Petrotogaceae</taxon>
        <taxon>Oceanotoga</taxon>
    </lineage>
</organism>
<keyword evidence="2" id="KW-0378">Hydrolase</keyword>
<dbReference type="RefSeq" id="WP_158274803.1">
    <property type="nucleotide sequence ID" value="NZ_QGGI01000007.1"/>
</dbReference>
<evidence type="ECO:0000256" key="2">
    <source>
        <dbReference type="ARBA" id="ARBA00022801"/>
    </source>
</evidence>
<keyword evidence="5" id="KW-1185">Reference proteome</keyword>
<evidence type="ECO:0000256" key="1">
    <source>
        <dbReference type="ARBA" id="ARBA00001946"/>
    </source>
</evidence>
<dbReference type="InterPro" id="IPR020084">
    <property type="entry name" value="NUDIX_hydrolase_CS"/>
</dbReference>
<evidence type="ECO:0000259" key="3">
    <source>
        <dbReference type="PROSITE" id="PS51462"/>
    </source>
</evidence>
<proteinExistence type="predicted"/>
<dbReference type="PROSITE" id="PS00893">
    <property type="entry name" value="NUDIX_BOX"/>
    <property type="match status" value="1"/>
</dbReference>
<dbReference type="EMBL" id="QGGI01000007">
    <property type="protein sequence ID" value="PWJ95069.1"/>
    <property type="molecule type" value="Genomic_DNA"/>
</dbReference>
<dbReference type="GO" id="GO:0016787">
    <property type="term" value="F:hydrolase activity"/>
    <property type="evidence" value="ECO:0007669"/>
    <property type="project" value="UniProtKB-KW"/>
</dbReference>
<dbReference type="AlphaFoldDB" id="A0AA45C712"/>
<protein>
    <submittedName>
        <fullName evidence="4">8-oxo-dGTP diphosphatase</fullName>
    </submittedName>
</protein>
<comment type="caution">
    <text evidence="4">The sequence shown here is derived from an EMBL/GenBank/DDBJ whole genome shotgun (WGS) entry which is preliminary data.</text>
</comment>
<reference evidence="4 5" key="1">
    <citation type="submission" date="2018-05" db="EMBL/GenBank/DDBJ databases">
        <title>Genomic Encyclopedia of Type Strains, Phase IV (KMG-IV): sequencing the most valuable type-strain genomes for metagenomic binning, comparative biology and taxonomic classification.</title>
        <authorList>
            <person name="Goeker M."/>
        </authorList>
    </citation>
    <scope>NUCLEOTIDE SEQUENCE [LARGE SCALE GENOMIC DNA]</scope>
    <source>
        <strain evidence="4 5">DSM 24906</strain>
    </source>
</reference>
<dbReference type="InterPro" id="IPR000086">
    <property type="entry name" value="NUDIX_hydrolase_dom"/>
</dbReference>
<dbReference type="InterPro" id="IPR015797">
    <property type="entry name" value="NUDIX_hydrolase-like_dom_sf"/>
</dbReference>
<dbReference type="Gene3D" id="3.90.79.10">
    <property type="entry name" value="Nucleoside Triphosphate Pyrophosphohydrolase"/>
    <property type="match status" value="1"/>
</dbReference>
<name>A0AA45C712_9BACT</name>
<dbReference type="PANTHER" id="PTHR43046:SF14">
    <property type="entry name" value="MUTT_NUDIX FAMILY PROTEIN"/>
    <property type="match status" value="1"/>
</dbReference>